<accession>A0ABV7YM71</accession>
<dbReference type="SUPFAM" id="SSF53137">
    <property type="entry name" value="Translational machinery components"/>
    <property type="match status" value="1"/>
</dbReference>
<dbReference type="NCBIfam" id="NF041024">
    <property type="entry name" value="acVLRF1_NCBI"/>
    <property type="match status" value="1"/>
</dbReference>
<dbReference type="InterPro" id="IPR042226">
    <property type="entry name" value="eFR1_2_sf"/>
</dbReference>
<proteinExistence type="predicted"/>
<dbReference type="RefSeq" id="WP_205119082.1">
    <property type="nucleotide sequence ID" value="NZ_JAFBCM010000001.1"/>
</dbReference>
<dbReference type="Proteomes" id="UP001595699">
    <property type="component" value="Unassembled WGS sequence"/>
</dbReference>
<organism evidence="2 3">
    <name type="scientific">Tenggerimyces flavus</name>
    <dbReference type="NCBI Taxonomy" id="1708749"/>
    <lineage>
        <taxon>Bacteria</taxon>
        <taxon>Bacillati</taxon>
        <taxon>Actinomycetota</taxon>
        <taxon>Actinomycetes</taxon>
        <taxon>Propionibacteriales</taxon>
        <taxon>Nocardioidaceae</taxon>
        <taxon>Tenggerimyces</taxon>
    </lineage>
</organism>
<comment type="caution">
    <text evidence="2">The sequence shown here is derived from an EMBL/GenBank/DDBJ whole genome shotgun (WGS) entry which is preliminary data.</text>
</comment>
<protein>
    <submittedName>
        <fullName evidence="2">AcVLRF1 family peptidyl-tRNA hydrolase</fullName>
    </submittedName>
</protein>
<name>A0ABV7YM71_9ACTN</name>
<evidence type="ECO:0000313" key="3">
    <source>
        <dbReference type="Proteomes" id="UP001595699"/>
    </source>
</evidence>
<evidence type="ECO:0000259" key="1">
    <source>
        <dbReference type="Pfam" id="PF18859"/>
    </source>
</evidence>
<dbReference type="EMBL" id="JBHRZH010000036">
    <property type="protein sequence ID" value="MFC3765220.1"/>
    <property type="molecule type" value="Genomic_DNA"/>
</dbReference>
<reference evidence="3" key="1">
    <citation type="journal article" date="2019" name="Int. J. Syst. Evol. Microbiol.">
        <title>The Global Catalogue of Microorganisms (GCM) 10K type strain sequencing project: providing services to taxonomists for standard genome sequencing and annotation.</title>
        <authorList>
            <consortium name="The Broad Institute Genomics Platform"/>
            <consortium name="The Broad Institute Genome Sequencing Center for Infectious Disease"/>
            <person name="Wu L."/>
            <person name="Ma J."/>
        </authorList>
    </citation>
    <scope>NUCLEOTIDE SEQUENCE [LARGE SCALE GENOMIC DNA]</scope>
    <source>
        <strain evidence="3">CGMCC 4.7241</strain>
    </source>
</reference>
<gene>
    <name evidence="2" type="ORF">ACFOUW_30600</name>
</gene>
<evidence type="ECO:0000313" key="2">
    <source>
        <dbReference type="EMBL" id="MFC3765220.1"/>
    </source>
</evidence>
<dbReference type="Gene3D" id="3.30.420.60">
    <property type="entry name" value="eRF1 domain 2"/>
    <property type="match status" value="1"/>
</dbReference>
<dbReference type="Pfam" id="PF18859">
    <property type="entry name" value="acVLRF1"/>
    <property type="match status" value="1"/>
</dbReference>
<dbReference type="InterPro" id="IPR040783">
    <property type="entry name" value="VLRF1"/>
</dbReference>
<keyword evidence="2" id="KW-0378">Hydrolase</keyword>
<feature type="domain" description="Actinobacteria/chloroflexi VLRF1 release factor" evidence="1">
    <location>
        <begin position="71"/>
        <end position="203"/>
    </location>
</feature>
<keyword evidence="3" id="KW-1185">Reference proteome</keyword>
<dbReference type="GO" id="GO:0016787">
    <property type="term" value="F:hydrolase activity"/>
    <property type="evidence" value="ECO:0007669"/>
    <property type="project" value="UniProtKB-KW"/>
</dbReference>
<sequence>MRELTVGVARLSRWLAGFGERHGEVSFEAAPLEVVVTAADGAVAVFEVPFAPLSVADSPYGGLVEHATRDRRVGVLLVRRGGYAAGVFEGSKLLVSKVGSRHVQGRTAAGGWSQQRFARRREKQAREAMESAADVVARVLLPEVRSLDAVIVGGDRPSVAAVLDTPRLAPLKALVVPPHLNVPDPRHAVLQRTPDDFRVVRIRLTEPGD</sequence>